<dbReference type="InterPro" id="IPR004381">
    <property type="entry name" value="Glycerate_kinase"/>
</dbReference>
<gene>
    <name evidence="5" type="primary">garK</name>
    <name evidence="5" type="ORF">Lac1_08410</name>
</gene>
<dbReference type="InterPro" id="IPR036129">
    <property type="entry name" value="Glycerate_kinase_sf"/>
</dbReference>
<keyword evidence="3 4" id="KW-0418">Kinase</keyword>
<proteinExistence type="inferred from homology"/>
<dbReference type="SUPFAM" id="SSF110738">
    <property type="entry name" value="Glycerate kinase I"/>
    <property type="match status" value="1"/>
</dbReference>
<organism evidence="5 6">
    <name type="scientific">Claveliimonas bilis</name>
    <dbReference type="NCBI Taxonomy" id="3028070"/>
    <lineage>
        <taxon>Bacteria</taxon>
        <taxon>Bacillati</taxon>
        <taxon>Bacillota</taxon>
        <taxon>Clostridia</taxon>
        <taxon>Lachnospirales</taxon>
        <taxon>Lachnospiraceae</taxon>
        <taxon>Claveliimonas</taxon>
    </lineage>
</organism>
<dbReference type="Gene3D" id="3.40.50.10350">
    <property type="entry name" value="Glycerate kinase, domain 1"/>
    <property type="match status" value="1"/>
</dbReference>
<evidence type="ECO:0000256" key="1">
    <source>
        <dbReference type="ARBA" id="ARBA00006284"/>
    </source>
</evidence>
<dbReference type="NCBIfam" id="TIGR00045">
    <property type="entry name" value="glycerate kinase"/>
    <property type="match status" value="1"/>
</dbReference>
<keyword evidence="2 4" id="KW-0808">Transferase</keyword>
<dbReference type="PANTHER" id="PTHR21599:SF0">
    <property type="entry name" value="GLYCERATE KINASE"/>
    <property type="match status" value="1"/>
</dbReference>
<name>A0ABM8I8F1_9FIRM</name>
<evidence type="ECO:0000313" key="5">
    <source>
        <dbReference type="EMBL" id="BDZ76658.1"/>
    </source>
</evidence>
<keyword evidence="6" id="KW-1185">Reference proteome</keyword>
<dbReference type="RefSeq" id="WP_316266284.1">
    <property type="nucleotide sequence ID" value="NZ_AP027742.1"/>
</dbReference>
<dbReference type="InterPro" id="IPR018197">
    <property type="entry name" value="Glycerate_kinase_RE-like"/>
</dbReference>
<evidence type="ECO:0000256" key="4">
    <source>
        <dbReference type="PIRNR" id="PIRNR006078"/>
    </source>
</evidence>
<dbReference type="GO" id="GO:0016301">
    <property type="term" value="F:kinase activity"/>
    <property type="evidence" value="ECO:0007669"/>
    <property type="project" value="UniProtKB-KW"/>
</dbReference>
<dbReference type="Pfam" id="PF02595">
    <property type="entry name" value="Gly_kinase"/>
    <property type="match status" value="1"/>
</dbReference>
<accession>A0ABM8I8F1</accession>
<dbReference type="EMBL" id="AP027742">
    <property type="protein sequence ID" value="BDZ76658.1"/>
    <property type="molecule type" value="Genomic_DNA"/>
</dbReference>
<evidence type="ECO:0000256" key="3">
    <source>
        <dbReference type="ARBA" id="ARBA00022777"/>
    </source>
</evidence>
<sequence length="375" mass="39383">MKIVTAIDSFKGSLSSMEAGTAAKEGILLADPEAEVVVKPLADGGEGTTDALIEGMNGQRIDLTVTGPMRKPQSCYYGYLADSNTAIIEMASAAGITLVSREERNPMLATTYGVGEMILHAIGKGCRNFIIGIGGSLTNDCGIGMLKALGFEFWDENGMDAGEGGQALAKVASIRTENKNPLLEGCHFQIACDVTNPLCGENGATYIYGPQKGVTDEMKEGLDKDMAHFAAVVSSSLKCDYINYPGAGAAGGLGFAFLSFLNAQLSPGIDLILDAVGLEEELKDADIVITGEGRLDHQTAMGKAPVGVAKLAHKYHAKVIAIAGSVTKEARACNAAGIDAFFPVVRGITTLEEAMDPDTAKENIRQTIEQVVRLI</sequence>
<dbReference type="PANTHER" id="PTHR21599">
    <property type="entry name" value="GLYCERATE KINASE"/>
    <property type="match status" value="1"/>
</dbReference>
<evidence type="ECO:0000256" key="2">
    <source>
        <dbReference type="ARBA" id="ARBA00022679"/>
    </source>
</evidence>
<protein>
    <submittedName>
        <fullName evidence="5">Glycerate kinase</fullName>
    </submittedName>
</protein>
<dbReference type="PIRSF" id="PIRSF006078">
    <property type="entry name" value="GlxK"/>
    <property type="match status" value="1"/>
</dbReference>
<dbReference type="Proteomes" id="UP001305815">
    <property type="component" value="Chromosome"/>
</dbReference>
<dbReference type="InterPro" id="IPR018193">
    <property type="entry name" value="Glyc_kinase_flavodox-like_fold"/>
</dbReference>
<reference evidence="6" key="1">
    <citation type="journal article" date="2023" name="Int. J. Syst. Evol. Microbiol.">
        <title>Claveliimonas bilis gen. nov., sp. nov., deoxycholic acid-producing bacteria isolated from human faeces, and reclassification of Sellimonas monacensis Zenner et al. 2021 as Claveliimonas monacensis comb. nov.</title>
        <authorList>
            <person name="Hisatomi A."/>
            <person name="Kastawa N.W.E.P.G."/>
            <person name="Song I."/>
            <person name="Ohkuma M."/>
            <person name="Fukiya S."/>
            <person name="Sakamoto M."/>
        </authorList>
    </citation>
    <scope>NUCLEOTIDE SEQUENCE [LARGE SCALE GENOMIC DNA]</scope>
    <source>
        <strain evidence="6">12BBH14</strain>
    </source>
</reference>
<evidence type="ECO:0000313" key="6">
    <source>
        <dbReference type="Proteomes" id="UP001305815"/>
    </source>
</evidence>
<dbReference type="Gene3D" id="3.90.1510.10">
    <property type="entry name" value="Glycerate kinase, domain 2"/>
    <property type="match status" value="1"/>
</dbReference>
<comment type="similarity">
    <text evidence="1 4">Belongs to the glycerate kinase type-1 family.</text>
</comment>